<dbReference type="Proteomes" id="UP000762676">
    <property type="component" value="Unassembled WGS sequence"/>
</dbReference>
<dbReference type="Pfam" id="PF12833">
    <property type="entry name" value="HTH_18"/>
    <property type="match status" value="1"/>
</dbReference>
<dbReference type="PANTHER" id="PTHR43280">
    <property type="entry name" value="ARAC-FAMILY TRANSCRIPTIONAL REGULATOR"/>
    <property type="match status" value="1"/>
</dbReference>
<accession>A0AAV4J3J2</accession>
<dbReference type="Gene3D" id="1.10.10.60">
    <property type="entry name" value="Homeodomain-like"/>
    <property type="match status" value="2"/>
</dbReference>
<evidence type="ECO:0000256" key="1">
    <source>
        <dbReference type="ARBA" id="ARBA00023015"/>
    </source>
</evidence>
<evidence type="ECO:0000259" key="4">
    <source>
        <dbReference type="PROSITE" id="PS01124"/>
    </source>
</evidence>
<sequence>MMVRLTNQEGRSVSIRLVNRAEKETYTFFDKRVVQPEPELYYRSDFSILFIEKGEGVIQVNSQTSDFSEQNIIVIGPYIPHRVVSATDCRITAIVFRMKAMGEDFINCCQLAHVRSFLERSSYGLRYSGSTYKKAFRIADRIENTFGFREVLSLFEILDILSLSGNHKILTTEPVSTPIIDKNKQQIDRIKHYIEQHSQDVIYVEALAQQFNMAESTFIRFFKSNAGVSFTKYLNRVRIDKACHLLTTSSDTIASISATVGYSSLSNFNRQFRSIIGTTPRQYRCSLCA</sequence>
<evidence type="ECO:0000256" key="3">
    <source>
        <dbReference type="ARBA" id="ARBA00023163"/>
    </source>
</evidence>
<dbReference type="SMART" id="SM00342">
    <property type="entry name" value="HTH_ARAC"/>
    <property type="match status" value="1"/>
</dbReference>
<keyword evidence="2" id="KW-0238">DNA-binding</keyword>
<protein>
    <submittedName>
        <fullName evidence="5">Transcriptional regulator</fullName>
    </submittedName>
</protein>
<dbReference type="GO" id="GO:0043565">
    <property type="term" value="F:sequence-specific DNA binding"/>
    <property type="evidence" value="ECO:0007669"/>
    <property type="project" value="InterPro"/>
</dbReference>
<keyword evidence="3" id="KW-0804">Transcription</keyword>
<dbReference type="InterPro" id="IPR018062">
    <property type="entry name" value="HTH_AraC-typ_CS"/>
</dbReference>
<dbReference type="GO" id="GO:0003700">
    <property type="term" value="F:DNA-binding transcription factor activity"/>
    <property type="evidence" value="ECO:0007669"/>
    <property type="project" value="InterPro"/>
</dbReference>
<keyword evidence="6" id="KW-1185">Reference proteome</keyword>
<gene>
    <name evidence="5" type="ORF">ElyMa_004967900</name>
</gene>
<dbReference type="InterPro" id="IPR020449">
    <property type="entry name" value="Tscrpt_reg_AraC-type_HTH"/>
</dbReference>
<organism evidence="5 6">
    <name type="scientific">Elysia marginata</name>
    <dbReference type="NCBI Taxonomy" id="1093978"/>
    <lineage>
        <taxon>Eukaryota</taxon>
        <taxon>Metazoa</taxon>
        <taxon>Spiralia</taxon>
        <taxon>Lophotrochozoa</taxon>
        <taxon>Mollusca</taxon>
        <taxon>Gastropoda</taxon>
        <taxon>Heterobranchia</taxon>
        <taxon>Euthyneura</taxon>
        <taxon>Panpulmonata</taxon>
        <taxon>Sacoglossa</taxon>
        <taxon>Placobranchoidea</taxon>
        <taxon>Plakobranchidae</taxon>
        <taxon>Elysia</taxon>
    </lineage>
</organism>
<dbReference type="AlphaFoldDB" id="A0AAV4J3J2"/>
<proteinExistence type="predicted"/>
<evidence type="ECO:0000313" key="5">
    <source>
        <dbReference type="EMBL" id="GFS16906.1"/>
    </source>
</evidence>
<dbReference type="InterPro" id="IPR018060">
    <property type="entry name" value="HTH_AraC"/>
</dbReference>
<dbReference type="PRINTS" id="PR00032">
    <property type="entry name" value="HTHARAC"/>
</dbReference>
<dbReference type="InterPro" id="IPR009057">
    <property type="entry name" value="Homeodomain-like_sf"/>
</dbReference>
<dbReference type="PROSITE" id="PS00041">
    <property type="entry name" value="HTH_ARAC_FAMILY_1"/>
    <property type="match status" value="1"/>
</dbReference>
<dbReference type="Gene3D" id="2.60.120.10">
    <property type="entry name" value="Jelly Rolls"/>
    <property type="match status" value="1"/>
</dbReference>
<dbReference type="PROSITE" id="PS01124">
    <property type="entry name" value="HTH_ARAC_FAMILY_2"/>
    <property type="match status" value="1"/>
</dbReference>
<dbReference type="InterPro" id="IPR014710">
    <property type="entry name" value="RmlC-like_jellyroll"/>
</dbReference>
<dbReference type="InterPro" id="IPR011051">
    <property type="entry name" value="RmlC_Cupin_sf"/>
</dbReference>
<dbReference type="PANTHER" id="PTHR43280:SF27">
    <property type="entry name" value="TRANSCRIPTIONAL REGULATOR MTLR"/>
    <property type="match status" value="1"/>
</dbReference>
<comment type="caution">
    <text evidence="5">The sequence shown here is derived from an EMBL/GenBank/DDBJ whole genome shotgun (WGS) entry which is preliminary data.</text>
</comment>
<name>A0AAV4J3J2_9GAST</name>
<dbReference type="CDD" id="cd02208">
    <property type="entry name" value="cupin_RmlC-like"/>
    <property type="match status" value="1"/>
</dbReference>
<evidence type="ECO:0000256" key="2">
    <source>
        <dbReference type="ARBA" id="ARBA00023125"/>
    </source>
</evidence>
<dbReference type="SUPFAM" id="SSF46689">
    <property type="entry name" value="Homeodomain-like"/>
    <property type="match status" value="2"/>
</dbReference>
<dbReference type="SUPFAM" id="SSF51182">
    <property type="entry name" value="RmlC-like cupins"/>
    <property type="match status" value="1"/>
</dbReference>
<keyword evidence="1" id="KW-0805">Transcription regulation</keyword>
<evidence type="ECO:0000313" key="6">
    <source>
        <dbReference type="Proteomes" id="UP000762676"/>
    </source>
</evidence>
<feature type="domain" description="HTH araC/xylS-type" evidence="4">
    <location>
        <begin position="188"/>
        <end position="286"/>
    </location>
</feature>
<reference evidence="5 6" key="1">
    <citation type="journal article" date="2021" name="Elife">
        <title>Chloroplast acquisition without the gene transfer in kleptoplastic sea slugs, Plakobranchus ocellatus.</title>
        <authorList>
            <person name="Maeda T."/>
            <person name="Takahashi S."/>
            <person name="Yoshida T."/>
            <person name="Shimamura S."/>
            <person name="Takaki Y."/>
            <person name="Nagai Y."/>
            <person name="Toyoda A."/>
            <person name="Suzuki Y."/>
            <person name="Arimoto A."/>
            <person name="Ishii H."/>
            <person name="Satoh N."/>
            <person name="Nishiyama T."/>
            <person name="Hasebe M."/>
            <person name="Maruyama T."/>
            <person name="Minagawa J."/>
            <person name="Obokata J."/>
            <person name="Shigenobu S."/>
        </authorList>
    </citation>
    <scope>NUCLEOTIDE SEQUENCE [LARGE SCALE GENOMIC DNA]</scope>
</reference>
<dbReference type="EMBL" id="BMAT01009957">
    <property type="protein sequence ID" value="GFS16906.1"/>
    <property type="molecule type" value="Genomic_DNA"/>
</dbReference>